<evidence type="ECO:0000259" key="2">
    <source>
        <dbReference type="PROSITE" id="PS50983"/>
    </source>
</evidence>
<dbReference type="Proteomes" id="UP000005012">
    <property type="component" value="Chromosome"/>
</dbReference>
<reference evidence="3 4" key="1">
    <citation type="journal article" date="2012" name="J. Bacteriol.">
        <title>Complete Genome Sequence of Providencia stuartii Clinical Isolate MRSN 2154.</title>
        <authorList>
            <person name="Clifford R.J."/>
            <person name="Hang J."/>
            <person name="Riley M.C."/>
            <person name="Onmus-Leone F."/>
            <person name="Kuschner R.A."/>
            <person name="Lesho E.P."/>
            <person name="Waterman P.E."/>
        </authorList>
    </citation>
    <scope>NUCLEOTIDE SEQUENCE [LARGE SCALE GENOMIC DNA]</scope>
    <source>
        <strain evidence="3 4">MRSN 2154</strain>
    </source>
</reference>
<dbReference type="GeneID" id="93521277"/>
<dbReference type="Pfam" id="PF01497">
    <property type="entry name" value="Peripla_BP_2"/>
    <property type="match status" value="1"/>
</dbReference>
<dbReference type="PATRIC" id="fig|1157951.4.peg.2156"/>
<dbReference type="KEGG" id="psi:S70_10710"/>
<dbReference type="PANTHER" id="PTHR30535:SF34">
    <property type="entry name" value="MOLYBDATE-BINDING PROTEIN MOLA"/>
    <property type="match status" value="1"/>
</dbReference>
<organism evidence="3 4">
    <name type="scientific">Providencia stuartii (strain MRSN 2154)</name>
    <dbReference type="NCBI Taxonomy" id="1157951"/>
    <lineage>
        <taxon>Bacteria</taxon>
        <taxon>Pseudomonadati</taxon>
        <taxon>Pseudomonadota</taxon>
        <taxon>Gammaproteobacteria</taxon>
        <taxon>Enterobacterales</taxon>
        <taxon>Morganellaceae</taxon>
        <taxon>Providencia</taxon>
    </lineage>
</organism>
<keyword evidence="1" id="KW-0732">Signal</keyword>
<evidence type="ECO:0000313" key="3">
    <source>
        <dbReference type="EMBL" id="AFH93996.1"/>
    </source>
</evidence>
<dbReference type="SUPFAM" id="SSF53807">
    <property type="entry name" value="Helical backbone' metal receptor"/>
    <property type="match status" value="1"/>
</dbReference>
<name>A0A140NP89_PROSM</name>
<proteinExistence type="predicted"/>
<feature type="signal peptide" evidence="1">
    <location>
        <begin position="1"/>
        <end position="22"/>
    </location>
</feature>
<sequence>MKIVNHLLSITFITSLSFSALATTYPITITDMDGQKITLKQEPKRVVLQDGRDILTLALLDRDDPFSRVVAWNNNLKKSDPQTVTLLEKKWQEDMQKIPDMGFNDKGEVNTEVVIAQKPDVLIAQLRAKPALEGSGVVSRLKDANIPVLYIDTFLQPVKNTPASVDILGLVLNKEKEAKAYTDFYNTRLSDIQKTTAKIENKPRVFIEAKAGANGSDSCCFTHNNAGWGGLVQAIGADNIGSQFLPGASGTVSLEQVIATKPDVYIVTGSRWVNKNNIAAPFGYGVTEDENQRGFERLKKRVGFNQISAVKNNRLYGVYHNFYNHPYNIVGMEYLAKFIYPEQFKSLKPEETYNQIIKEFTTIPVSKAIWGSQAEH</sequence>
<evidence type="ECO:0000313" key="4">
    <source>
        <dbReference type="Proteomes" id="UP000005012"/>
    </source>
</evidence>
<protein>
    <submittedName>
        <fullName evidence="3">Periplasmic binding protein</fullName>
    </submittedName>
</protein>
<dbReference type="PANTHER" id="PTHR30535">
    <property type="entry name" value="VITAMIN B12-BINDING PROTEIN"/>
    <property type="match status" value="1"/>
</dbReference>
<accession>A0A140NP89</accession>
<gene>
    <name evidence="3" type="ordered locus">S70_10710</name>
</gene>
<dbReference type="EMBL" id="CP003488">
    <property type="protein sequence ID" value="AFH93996.1"/>
    <property type="molecule type" value="Genomic_DNA"/>
</dbReference>
<dbReference type="OrthoDB" id="9775594at2"/>
<dbReference type="HOGENOM" id="CLU_038034_5_0_6"/>
<dbReference type="Gene3D" id="3.40.50.1980">
    <property type="entry name" value="Nitrogenase molybdenum iron protein domain"/>
    <property type="match status" value="2"/>
</dbReference>
<reference evidence="4" key="2">
    <citation type="submission" date="2012-04" db="EMBL/GenBank/DDBJ databases">
        <title>Complete genome sequence of Providencia stuartii clinical isolate MRSN 2154.</title>
        <authorList>
            <person name="Clifford R.J."/>
            <person name="Hang J."/>
            <person name="Riley M.C."/>
            <person name="Onmus-Leone F."/>
            <person name="Kuschner R.A."/>
            <person name="Lesho E.P."/>
            <person name="Waterman P.E."/>
        </authorList>
    </citation>
    <scope>NUCLEOTIDE SEQUENCE [LARGE SCALE GENOMIC DNA]</scope>
    <source>
        <strain evidence="4">MRSN 2154</strain>
    </source>
</reference>
<dbReference type="RefSeq" id="WP_014657190.1">
    <property type="nucleotide sequence ID" value="NC_017731.1"/>
</dbReference>
<dbReference type="PROSITE" id="PS50983">
    <property type="entry name" value="FE_B12_PBP"/>
    <property type="match status" value="1"/>
</dbReference>
<feature type="domain" description="Fe/B12 periplasmic-binding" evidence="2">
    <location>
        <begin position="45"/>
        <end position="347"/>
    </location>
</feature>
<dbReference type="InterPro" id="IPR050902">
    <property type="entry name" value="ABC_Transporter_SBP"/>
</dbReference>
<evidence type="ECO:0000256" key="1">
    <source>
        <dbReference type="SAM" id="SignalP"/>
    </source>
</evidence>
<dbReference type="AlphaFoldDB" id="A0A140NP89"/>
<dbReference type="InterPro" id="IPR002491">
    <property type="entry name" value="ABC_transptr_periplasmic_BD"/>
</dbReference>
<feature type="chain" id="PRO_5007303779" evidence="1">
    <location>
        <begin position="23"/>
        <end position="376"/>
    </location>
</feature>